<protein>
    <submittedName>
        <fullName evidence="2">Uncharacterized protein</fullName>
    </submittedName>
</protein>
<name>A0A8T4GG40_9EURY</name>
<dbReference type="RefSeq" id="WP_209485102.1">
    <property type="nucleotide sequence ID" value="NZ_JAGGKQ010000011.1"/>
</dbReference>
<feature type="compositionally biased region" description="Polar residues" evidence="1">
    <location>
        <begin position="1"/>
        <end position="13"/>
    </location>
</feature>
<dbReference type="AlphaFoldDB" id="A0A8T4GG40"/>
<comment type="caution">
    <text evidence="2">The sequence shown here is derived from an EMBL/GenBank/DDBJ whole genome shotgun (WGS) entry which is preliminary data.</text>
</comment>
<dbReference type="EMBL" id="JAGGKQ010000011">
    <property type="protein sequence ID" value="MBP1922699.1"/>
    <property type="molecule type" value="Genomic_DNA"/>
</dbReference>
<sequence length="621" mass="69252">MSQNESAGGSNARNDGGKAVTEQYESDSDNTTVEYRVKDQSVPIPETHKNRIGNRYKGPKEDIPLDRLAGQGAIEILDDGSHTDVNLTGPAEPVVHDDGSIQVIIPNQAKRVNLGVWRHSCGTVNENPPQNGEVSPPNECEGCDKQGSWEHEGELSPAQVQAAVRAGDMWYPPGDHAKEGYSDLWDDVRAFIRDHWDAKEPEIYNGLTAYALSTWLRPNLTFVPHLMLMGKTTGGKTRLLNTLARVSYRAVVAASATPASMFRMIDAYDVSYFVSEYHGLGPDEQRELDNVVRAGQKEGEIVTRAEQSHTGFEPKVFDPFSHIAIATQYTPEDDIVNRCIQVRSSPENRDMPATLDDTRAKEIRNRLLYARFRLLNSNEWEEAEHRAYGYLEANNITGRTREKLLSLITVAILWDELDSFEPFINAVCEHDQEAVANSEDARFVQVLRDLALEEIEETTILTDGDPFAAVAVPYTDIVDQYEDVCGVEKSASWVGHIRDRLDFEKERKRDGTVIQDPELGSKLQQLCEEHNLKWESSDSAEADPQPSNPGGSVDTRRLKTRIKDKLKEERYGPGATASPDEVAELVGAGEENTRTALDDLATETRLLEKTDSGYRVLRGGL</sequence>
<reference evidence="2" key="1">
    <citation type="submission" date="2021-03" db="EMBL/GenBank/DDBJ databases">
        <title>Genomic Encyclopedia of Type Strains, Phase IV (KMG-IV): sequencing the most valuable type-strain genomes for metagenomic binning, comparative biology and taxonomic classification.</title>
        <authorList>
            <person name="Goeker M."/>
        </authorList>
    </citation>
    <scope>NUCLEOTIDE SEQUENCE</scope>
    <source>
        <strain evidence="2">DSM 23564</strain>
    </source>
</reference>
<feature type="region of interest" description="Disordered" evidence="1">
    <location>
        <begin position="1"/>
        <end position="64"/>
    </location>
</feature>
<feature type="region of interest" description="Disordered" evidence="1">
    <location>
        <begin position="534"/>
        <end position="557"/>
    </location>
</feature>
<evidence type="ECO:0000313" key="3">
    <source>
        <dbReference type="Proteomes" id="UP000823588"/>
    </source>
</evidence>
<organism evidence="2 3">
    <name type="scientific">Halorubrum alkaliphilum</name>
    <dbReference type="NCBI Taxonomy" id="261290"/>
    <lineage>
        <taxon>Archaea</taxon>
        <taxon>Methanobacteriati</taxon>
        <taxon>Methanobacteriota</taxon>
        <taxon>Stenosarchaea group</taxon>
        <taxon>Halobacteria</taxon>
        <taxon>Halobacteriales</taxon>
        <taxon>Haloferacaceae</taxon>
        <taxon>Halorubrum</taxon>
    </lineage>
</organism>
<keyword evidence="3" id="KW-1185">Reference proteome</keyword>
<proteinExistence type="predicted"/>
<feature type="region of interest" description="Disordered" evidence="1">
    <location>
        <begin position="127"/>
        <end position="150"/>
    </location>
</feature>
<accession>A0A8T4GG40</accession>
<evidence type="ECO:0000256" key="1">
    <source>
        <dbReference type="SAM" id="MobiDB-lite"/>
    </source>
</evidence>
<gene>
    <name evidence="2" type="ORF">J2751_001713</name>
</gene>
<evidence type="ECO:0000313" key="2">
    <source>
        <dbReference type="EMBL" id="MBP1922699.1"/>
    </source>
</evidence>
<dbReference type="Proteomes" id="UP000823588">
    <property type="component" value="Unassembled WGS sequence"/>
</dbReference>